<dbReference type="InterPro" id="IPR020848">
    <property type="entry name" value="AP_endonuclease_F1_CS"/>
</dbReference>
<evidence type="ECO:0000256" key="4">
    <source>
        <dbReference type="ARBA" id="ARBA00022801"/>
    </source>
</evidence>
<feature type="binding site" evidence="7">
    <location>
        <position position="13"/>
    </location>
    <ligand>
        <name>Mg(2+)</name>
        <dbReference type="ChEBI" id="CHEBI:18420"/>
        <label>1</label>
    </ligand>
</feature>
<dbReference type="PROSITE" id="PS00728">
    <property type="entry name" value="AP_NUCLEASE_F1_3"/>
    <property type="match status" value="1"/>
</dbReference>
<evidence type="ECO:0000256" key="7">
    <source>
        <dbReference type="PIRSR" id="PIRSR604808-2"/>
    </source>
</evidence>
<feature type="binding site" evidence="7">
    <location>
        <position position="255"/>
    </location>
    <ligand>
        <name>Mg(2+)</name>
        <dbReference type="ChEBI" id="CHEBI:18420"/>
        <label>1</label>
    </ligand>
</feature>
<evidence type="ECO:0000256" key="3">
    <source>
        <dbReference type="ARBA" id="ARBA00022723"/>
    </source>
</evidence>
<dbReference type="SUPFAM" id="SSF56219">
    <property type="entry name" value="DNase I-like"/>
    <property type="match status" value="1"/>
</dbReference>
<gene>
    <name evidence="10" type="ORF">DFR36_11120</name>
</gene>
<keyword evidence="5 7" id="KW-0460">Magnesium</keyword>
<keyword evidence="3 7" id="KW-0479">Metal-binding</keyword>
<keyword evidence="4" id="KW-0378">Hydrolase</keyword>
<dbReference type="GO" id="GO:0003677">
    <property type="term" value="F:DNA binding"/>
    <property type="evidence" value="ECO:0007669"/>
    <property type="project" value="InterPro"/>
</dbReference>
<dbReference type="PROSITE" id="PS51435">
    <property type="entry name" value="AP_NUCLEASE_F1_4"/>
    <property type="match status" value="1"/>
</dbReference>
<evidence type="ECO:0000313" key="11">
    <source>
        <dbReference type="Proteomes" id="UP000246483"/>
    </source>
</evidence>
<dbReference type="CDD" id="cd09086">
    <property type="entry name" value="ExoIII-like_AP-endo"/>
    <property type="match status" value="1"/>
</dbReference>
<evidence type="ECO:0000256" key="1">
    <source>
        <dbReference type="ARBA" id="ARBA00001936"/>
    </source>
</evidence>
<protein>
    <submittedName>
        <fullName evidence="10">Exodeoxyribonuclease-3</fullName>
    </submittedName>
</protein>
<comment type="similarity">
    <text evidence="2">Belongs to the DNA repair enzymes AP/ExoA family.</text>
</comment>
<keyword evidence="11" id="KW-1185">Reference proteome</keyword>
<organism evidence="10 11">
    <name type="scientific">Melaminivora alkalimesophila</name>
    <dbReference type="NCBI Taxonomy" id="1165852"/>
    <lineage>
        <taxon>Bacteria</taxon>
        <taxon>Pseudomonadati</taxon>
        <taxon>Pseudomonadota</taxon>
        <taxon>Betaproteobacteria</taxon>
        <taxon>Burkholderiales</taxon>
        <taxon>Comamonadaceae</taxon>
        <taxon>Melaminivora</taxon>
    </lineage>
</organism>
<accession>A0A317R7P4</accession>
<dbReference type="Gene3D" id="3.60.10.10">
    <property type="entry name" value="Endonuclease/exonuclease/phosphatase"/>
    <property type="match status" value="1"/>
</dbReference>
<feature type="active site" description="Proton donor/acceptor" evidence="6">
    <location>
        <position position="155"/>
    </location>
</feature>
<dbReference type="InterPro" id="IPR037493">
    <property type="entry name" value="ExoIII-like"/>
</dbReference>
<dbReference type="PANTHER" id="PTHR43250:SF2">
    <property type="entry name" value="EXODEOXYRIBONUCLEASE III"/>
    <property type="match status" value="1"/>
</dbReference>
<feature type="active site" evidence="6">
    <location>
        <position position="114"/>
    </location>
</feature>
<reference evidence="10 11" key="1">
    <citation type="submission" date="2018-05" db="EMBL/GenBank/DDBJ databases">
        <title>Genomic Encyclopedia of Type Strains, Phase IV (KMG-IV): sequencing the most valuable type-strain genomes for metagenomic binning, comparative biology and taxonomic classification.</title>
        <authorList>
            <person name="Goeker M."/>
        </authorList>
    </citation>
    <scope>NUCLEOTIDE SEQUENCE [LARGE SCALE GENOMIC DNA]</scope>
    <source>
        <strain evidence="10 11">DSM 26006</strain>
    </source>
</reference>
<proteinExistence type="inferred from homology"/>
<dbReference type="InterPro" id="IPR005135">
    <property type="entry name" value="Endo/exonuclease/phosphatase"/>
</dbReference>
<feature type="site" description="Important for catalytic activity" evidence="8">
    <location>
        <position position="226"/>
    </location>
</feature>
<evidence type="ECO:0000259" key="9">
    <source>
        <dbReference type="Pfam" id="PF03372"/>
    </source>
</evidence>
<dbReference type="GO" id="GO:0008311">
    <property type="term" value="F:double-stranded DNA 3'-5' DNA exonuclease activity"/>
    <property type="evidence" value="ECO:0007669"/>
    <property type="project" value="InterPro"/>
</dbReference>
<comment type="caution">
    <text evidence="10">The sequence shown here is derived from an EMBL/GenBank/DDBJ whole genome shotgun (WGS) entry which is preliminary data.</text>
</comment>
<feature type="binding site" evidence="7">
    <location>
        <position position="256"/>
    </location>
    <ligand>
        <name>Mg(2+)</name>
        <dbReference type="ChEBI" id="CHEBI:18420"/>
        <label>1</label>
    </ligand>
</feature>
<dbReference type="Pfam" id="PF03372">
    <property type="entry name" value="Exo_endo_phos"/>
    <property type="match status" value="1"/>
</dbReference>
<comment type="cofactor">
    <cofactor evidence="1">
        <name>Mn(2+)</name>
        <dbReference type="ChEBI" id="CHEBI:29035"/>
    </cofactor>
</comment>
<dbReference type="GO" id="GO:0046872">
    <property type="term" value="F:metal ion binding"/>
    <property type="evidence" value="ECO:0007669"/>
    <property type="project" value="UniProtKB-KW"/>
</dbReference>
<feature type="binding site" evidence="7">
    <location>
        <position position="40"/>
    </location>
    <ligand>
        <name>Mg(2+)</name>
        <dbReference type="ChEBI" id="CHEBI:18420"/>
        <label>1</label>
    </ligand>
</feature>
<evidence type="ECO:0000256" key="6">
    <source>
        <dbReference type="PIRSR" id="PIRSR604808-1"/>
    </source>
</evidence>
<feature type="domain" description="Endonuclease/exonuclease/phosphatase" evidence="9">
    <location>
        <begin position="10"/>
        <end position="256"/>
    </location>
</feature>
<feature type="active site" description="Proton acceptor" evidence="6">
    <location>
        <position position="256"/>
    </location>
</feature>
<evidence type="ECO:0000256" key="5">
    <source>
        <dbReference type="ARBA" id="ARBA00022842"/>
    </source>
</evidence>
<dbReference type="GO" id="GO:0006281">
    <property type="term" value="P:DNA repair"/>
    <property type="evidence" value="ECO:0007669"/>
    <property type="project" value="InterPro"/>
</dbReference>
<comment type="cofactor">
    <cofactor evidence="7">
        <name>Mg(2+)</name>
        <dbReference type="ChEBI" id="CHEBI:18420"/>
    </cofactor>
    <cofactor evidence="7">
        <name>Mn(2+)</name>
        <dbReference type="ChEBI" id="CHEBI:29035"/>
    </cofactor>
    <text evidence="7">Probably binds two magnesium or manganese ions per subunit.</text>
</comment>
<dbReference type="Proteomes" id="UP000246483">
    <property type="component" value="Unassembled WGS sequence"/>
</dbReference>
<evidence type="ECO:0000313" key="10">
    <source>
        <dbReference type="EMBL" id="PWW43558.1"/>
    </source>
</evidence>
<keyword evidence="7" id="KW-0464">Manganese</keyword>
<evidence type="ECO:0000256" key="2">
    <source>
        <dbReference type="ARBA" id="ARBA00007092"/>
    </source>
</evidence>
<evidence type="ECO:0000256" key="8">
    <source>
        <dbReference type="PIRSR" id="PIRSR604808-3"/>
    </source>
</evidence>
<dbReference type="PANTHER" id="PTHR43250">
    <property type="entry name" value="EXODEOXYRIBONUCLEASE III"/>
    <property type="match status" value="1"/>
</dbReference>
<feature type="binding site" evidence="7">
    <location>
        <position position="155"/>
    </location>
    <ligand>
        <name>Mg(2+)</name>
        <dbReference type="ChEBI" id="CHEBI:18420"/>
        <label>1</label>
    </ligand>
</feature>
<dbReference type="EMBL" id="QGUB01000011">
    <property type="protein sequence ID" value="PWW43558.1"/>
    <property type="molecule type" value="Genomic_DNA"/>
</dbReference>
<dbReference type="GO" id="GO:0004519">
    <property type="term" value="F:endonuclease activity"/>
    <property type="evidence" value="ECO:0007669"/>
    <property type="project" value="InterPro"/>
</dbReference>
<dbReference type="NCBIfam" id="TIGR00195">
    <property type="entry name" value="exoDNase_III"/>
    <property type="match status" value="1"/>
</dbReference>
<dbReference type="InterPro" id="IPR036691">
    <property type="entry name" value="Endo/exonu/phosph_ase_sf"/>
</dbReference>
<sequence length="265" mass="29912">MLERAEMQLATWNINSLTVRLPQVLDWLAANPVDVLGLQELKLVDEKFPHDAFHAAGYQAVSFGQRTYNGVALLSRTPLEEVVRNIPGHDDDQARVIAATVDGPGGPLRVVNGYFVNGQAPGSDKFDYKMRWLQALQEWLRGELDRHPRLVLMGDFNIAPEDRDSFDPVGLAGTIHHTEEERAHFQALLGLGLADAFRLFEQPEKSFSWWDYRMLGFQKNRGLRIDHILVSEALRAQVNACHIDRTPRKNKQPSDHAPVVLHLAA</sequence>
<name>A0A317R7P4_9BURK</name>
<dbReference type="NCBIfam" id="TIGR00633">
    <property type="entry name" value="xth"/>
    <property type="match status" value="1"/>
</dbReference>
<feature type="binding site" evidence="7">
    <location>
        <position position="157"/>
    </location>
    <ligand>
        <name>Mg(2+)</name>
        <dbReference type="ChEBI" id="CHEBI:18420"/>
        <label>1</label>
    </ligand>
</feature>
<dbReference type="InterPro" id="IPR004808">
    <property type="entry name" value="AP_endonuc_1"/>
</dbReference>
<dbReference type="AlphaFoldDB" id="A0A317R7P4"/>
<feature type="site" description="Transition state stabilizer" evidence="8">
    <location>
        <position position="157"/>
    </location>
</feature>
<feature type="site" description="Interaction with DNA substrate" evidence="8">
    <location>
        <position position="256"/>
    </location>
</feature>